<keyword evidence="1" id="KW-0175">Coiled coil</keyword>
<comment type="caution">
    <text evidence="3">The sequence shown here is derived from an EMBL/GenBank/DDBJ whole genome shotgun (WGS) entry which is preliminary data.</text>
</comment>
<evidence type="ECO:0000259" key="2">
    <source>
        <dbReference type="PROSITE" id="PS51379"/>
    </source>
</evidence>
<evidence type="ECO:0000256" key="1">
    <source>
        <dbReference type="SAM" id="Coils"/>
    </source>
</evidence>
<dbReference type="SUPFAM" id="SSF54862">
    <property type="entry name" value="4Fe-4S ferredoxins"/>
    <property type="match status" value="1"/>
</dbReference>
<sequence length="70" mass="7570">VLGRTKLVAEVNPVLCKGCGACTASCRPGAIDLRGFTNDEILHAEFALVAEEKKIEKLEEAEKILEEVLS</sequence>
<dbReference type="InterPro" id="IPR017896">
    <property type="entry name" value="4Fe4S_Fe-S-bd"/>
</dbReference>
<dbReference type="PROSITE" id="PS51379">
    <property type="entry name" value="4FE4S_FER_2"/>
    <property type="match status" value="1"/>
</dbReference>
<dbReference type="AlphaFoldDB" id="A0A7C1BH23"/>
<reference evidence="3" key="1">
    <citation type="journal article" date="2020" name="mSystems">
        <title>Genome- and Community-Level Interaction Insights into Carbon Utilization and Element Cycling Functions of Hydrothermarchaeota in Hydrothermal Sediment.</title>
        <authorList>
            <person name="Zhou Z."/>
            <person name="Liu Y."/>
            <person name="Xu W."/>
            <person name="Pan J."/>
            <person name="Luo Z.H."/>
            <person name="Li M."/>
        </authorList>
    </citation>
    <scope>NUCLEOTIDE SEQUENCE [LARGE SCALE GENOMIC DNA]</scope>
    <source>
        <strain evidence="3">HyVt-237</strain>
    </source>
</reference>
<feature type="non-terminal residue" evidence="3">
    <location>
        <position position="1"/>
    </location>
</feature>
<accession>A0A7C1BH23</accession>
<name>A0A7C1BH23_UNCW3</name>
<protein>
    <recommendedName>
        <fullName evidence="2">4Fe-4S ferredoxin-type domain-containing protein</fullName>
    </recommendedName>
</protein>
<organism evidence="3">
    <name type="scientific">candidate division WOR-3 bacterium</name>
    <dbReference type="NCBI Taxonomy" id="2052148"/>
    <lineage>
        <taxon>Bacteria</taxon>
        <taxon>Bacteria division WOR-3</taxon>
    </lineage>
</organism>
<dbReference type="Proteomes" id="UP000885931">
    <property type="component" value="Unassembled WGS sequence"/>
</dbReference>
<feature type="coiled-coil region" evidence="1">
    <location>
        <begin position="41"/>
        <end position="68"/>
    </location>
</feature>
<proteinExistence type="predicted"/>
<dbReference type="Gene3D" id="3.30.70.20">
    <property type="match status" value="1"/>
</dbReference>
<gene>
    <name evidence="3" type="ORF">ENG67_04295</name>
</gene>
<evidence type="ECO:0000313" key="3">
    <source>
        <dbReference type="EMBL" id="HDM90412.1"/>
    </source>
</evidence>
<feature type="domain" description="4Fe-4S ferredoxin-type" evidence="2">
    <location>
        <begin position="7"/>
        <end position="36"/>
    </location>
</feature>
<dbReference type="EMBL" id="DRBW01000169">
    <property type="protein sequence ID" value="HDM90412.1"/>
    <property type="molecule type" value="Genomic_DNA"/>
</dbReference>